<dbReference type="GO" id="GO:0007165">
    <property type="term" value="P:signal transduction"/>
    <property type="evidence" value="ECO:0007669"/>
    <property type="project" value="UniProtKB-KW"/>
</dbReference>
<evidence type="ECO:0000256" key="1">
    <source>
        <dbReference type="ARBA" id="ARBA00023224"/>
    </source>
</evidence>
<dbReference type="Gene3D" id="1.10.287.950">
    <property type="entry name" value="Methyl-accepting chemotaxis protein"/>
    <property type="match status" value="1"/>
</dbReference>
<dbReference type="SUPFAM" id="SSF53822">
    <property type="entry name" value="Periplasmic binding protein-like I"/>
    <property type="match status" value="1"/>
</dbReference>
<dbReference type="Gene3D" id="3.40.50.2300">
    <property type="match status" value="2"/>
</dbReference>
<dbReference type="SUPFAM" id="SSF58104">
    <property type="entry name" value="Methyl-accepting chemotaxis protein (MCP) signaling domain"/>
    <property type="match status" value="1"/>
</dbReference>
<dbReference type="InterPro" id="IPR025997">
    <property type="entry name" value="SBP_2_dom"/>
</dbReference>
<dbReference type="Pfam" id="PF00015">
    <property type="entry name" value="MCPsignal"/>
    <property type="match status" value="1"/>
</dbReference>
<dbReference type="RefSeq" id="WP_123608181.1">
    <property type="nucleotide sequence ID" value="NZ_RJVG01000002.1"/>
</dbReference>
<dbReference type="PANTHER" id="PTHR32089:SF112">
    <property type="entry name" value="LYSOZYME-LIKE PROTEIN-RELATED"/>
    <property type="match status" value="1"/>
</dbReference>
<accession>A0A3N1XZV4</accession>
<evidence type="ECO:0000313" key="5">
    <source>
        <dbReference type="Proteomes" id="UP000273083"/>
    </source>
</evidence>
<evidence type="ECO:0000313" key="4">
    <source>
        <dbReference type="EMBL" id="ROR30477.1"/>
    </source>
</evidence>
<dbReference type="EMBL" id="RJVG01000002">
    <property type="protein sequence ID" value="ROR30477.1"/>
    <property type="molecule type" value="Genomic_DNA"/>
</dbReference>
<dbReference type="InterPro" id="IPR004089">
    <property type="entry name" value="MCPsignal_dom"/>
</dbReference>
<protein>
    <submittedName>
        <fullName evidence="4">Substrate-binding family protein</fullName>
    </submittedName>
</protein>
<evidence type="ECO:0000259" key="3">
    <source>
        <dbReference type="PROSITE" id="PS50111"/>
    </source>
</evidence>
<dbReference type="CDD" id="cd01536">
    <property type="entry name" value="PBP1_ABC_sugar_binding-like"/>
    <property type="match status" value="1"/>
</dbReference>
<reference evidence="4 5" key="1">
    <citation type="submission" date="2018-11" db="EMBL/GenBank/DDBJ databases">
        <title>Genomic Encyclopedia of Type Strains, Phase IV (KMG-IV): sequencing the most valuable type-strain genomes for metagenomic binning, comparative biology and taxonomic classification.</title>
        <authorList>
            <person name="Goeker M."/>
        </authorList>
    </citation>
    <scope>NUCLEOTIDE SEQUENCE [LARGE SCALE GENOMIC DNA]</scope>
    <source>
        <strain evidence="4 5">DSM 26537</strain>
    </source>
</reference>
<comment type="caution">
    <text evidence="4">The sequence shown here is derived from an EMBL/GenBank/DDBJ whole genome shotgun (WGS) entry which is preliminary data.</text>
</comment>
<dbReference type="PANTHER" id="PTHR32089">
    <property type="entry name" value="METHYL-ACCEPTING CHEMOTAXIS PROTEIN MCPB"/>
    <property type="match status" value="1"/>
</dbReference>
<dbReference type="OrthoDB" id="6196975at2"/>
<evidence type="ECO:0000256" key="2">
    <source>
        <dbReference type="PROSITE-ProRule" id="PRU00284"/>
    </source>
</evidence>
<feature type="domain" description="Methyl-accepting transducer" evidence="3">
    <location>
        <begin position="71"/>
        <end position="321"/>
    </location>
</feature>
<dbReference type="InterPro" id="IPR028082">
    <property type="entry name" value="Peripla_BP_I"/>
</dbReference>
<name>A0A3N1XZV4_9FIRM</name>
<organism evidence="4 5">
    <name type="scientific">Mobilisporobacter senegalensis</name>
    <dbReference type="NCBI Taxonomy" id="1329262"/>
    <lineage>
        <taxon>Bacteria</taxon>
        <taxon>Bacillati</taxon>
        <taxon>Bacillota</taxon>
        <taxon>Clostridia</taxon>
        <taxon>Lachnospirales</taxon>
        <taxon>Lachnospiraceae</taxon>
        <taxon>Mobilisporobacter</taxon>
    </lineage>
</organism>
<dbReference type="Pfam" id="PF13407">
    <property type="entry name" value="Peripla_BP_4"/>
    <property type="match status" value="1"/>
</dbReference>
<dbReference type="GO" id="GO:0016020">
    <property type="term" value="C:membrane"/>
    <property type="evidence" value="ECO:0007669"/>
    <property type="project" value="InterPro"/>
</dbReference>
<dbReference type="Proteomes" id="UP000273083">
    <property type="component" value="Unassembled WGS sequence"/>
</dbReference>
<keyword evidence="1 2" id="KW-0807">Transducer</keyword>
<keyword evidence="5" id="KW-1185">Reference proteome</keyword>
<dbReference type="PROSITE" id="PS50111">
    <property type="entry name" value="CHEMOTAXIS_TRANSDUC_2"/>
    <property type="match status" value="1"/>
</dbReference>
<sequence>MWRKGKKVANEKKSTGDSLDKLLSWDFREDSFENPGNKKQDLAYNNYKAYFTQFKNDFDNVRDISSQLEGVIEGMVEASRSVRMSAEYIAQGSQSQAEDVGHCMNVADNLADKINSMDNKSKELIQLAHEMNEENSSGKEAIDNLTLNQEKNQKVIKSITEEIYLLLDKTKKINEVTQVLYTIASQTNLLALNASIEAARAGEAGKGFAVVADEVRKLSEESRLASEHINDSISDITKELDNLKQTIDMSGTTFEEQTQAVEKVTKTMEGVSTSVDQFIERQKEFNKDVEELSGDKERLITSISSIASVVQEASATTEEVASLTITQDSNAGLLVKMARDLCGKVEFIDKNSKQIHTASIHIKKKKVAMIWDLDDPFWEPATKEANKTAKVLGYDITIFAPKVRGNAGTAQMIEHLDQILSSDYDAIVISPIDDLKVADRLKKAADQGIKIIFILSTVDGVPYEALVGTNSIQCGVNAGKTAKQLLDNKGEIIVGMWADNKLDSIEKRAEGFINEIKSEHNIKINLVDVVGEPSEEDAERIISKMLKDHPDTDLVYATNVGWGLAYGKYFEKHPKDIKVVTIDFTKDVAKYMKKGKITAAIAQRPFAWGSVTLELLGNIFDGKEVKKYTDTGTYEVNMNNIQIFEQRF</sequence>
<proteinExistence type="predicted"/>
<dbReference type="AlphaFoldDB" id="A0A3N1XZV4"/>
<gene>
    <name evidence="4" type="ORF">EDD66_102128</name>
</gene>
<dbReference type="SMART" id="SM00283">
    <property type="entry name" value="MA"/>
    <property type="match status" value="1"/>
</dbReference>